<evidence type="ECO:0000256" key="1">
    <source>
        <dbReference type="SAM" id="Phobius"/>
    </source>
</evidence>
<reference evidence="3" key="1">
    <citation type="submission" date="2015-09" db="EMBL/GenBank/DDBJ databases">
        <authorList>
            <person name="Wibberg D."/>
        </authorList>
    </citation>
    <scope>NUCLEOTIDE SEQUENCE [LARGE SCALE GENOMIC DNA]</scope>
    <source>
        <strain evidence="3">SD1D</strain>
    </source>
</reference>
<protein>
    <submittedName>
        <fullName evidence="2">Putative membrane protein</fullName>
    </submittedName>
</protein>
<dbReference type="KEGG" id="hsd:SD1D_1672"/>
<dbReference type="OrthoDB" id="2087351at2"/>
<evidence type="ECO:0000313" key="3">
    <source>
        <dbReference type="Proteomes" id="UP000196053"/>
    </source>
</evidence>
<keyword evidence="3" id="KW-1185">Reference proteome</keyword>
<proteinExistence type="predicted"/>
<dbReference type="EMBL" id="LN879430">
    <property type="protein sequence ID" value="CUH93217.1"/>
    <property type="molecule type" value="Genomic_DNA"/>
</dbReference>
<keyword evidence="1" id="KW-0472">Membrane</keyword>
<name>A0A0K8J7D3_9FIRM</name>
<evidence type="ECO:0000313" key="2">
    <source>
        <dbReference type="EMBL" id="CUH93217.1"/>
    </source>
</evidence>
<feature type="transmembrane region" description="Helical" evidence="1">
    <location>
        <begin position="12"/>
        <end position="33"/>
    </location>
</feature>
<keyword evidence="1" id="KW-1133">Transmembrane helix</keyword>
<sequence>MISVILTILKIIGLIFLALIGMLIFIITVVLFVPIRYRVGIEHDGVFKLDGSVSWLLRLVHAKVFISDDNKRVWIRVFGILVYDSNKSAKKTINNISKETIKKDIIKKNDIYEREDFHKPKEKINEEKIDKIKINTNTSHSYGDKSFSTSFFKKIKLKFISLFKNIKNKIKVIVKKFLNIRNKLTLILEFIKDDINKEGFRFILGSLKKIFNHIKPTRLKAKLIFGTGDPCSTGQTLGLIGILYSIYGENIEITPDFENKIFKGSLYAKGRIRLWTLLIIIIKLLLDKRFKELKMNYQLLKEAL</sequence>
<dbReference type="InterPro" id="IPR021338">
    <property type="entry name" value="DUF2953"/>
</dbReference>
<dbReference type="Proteomes" id="UP000196053">
    <property type="component" value="Chromosome I"/>
</dbReference>
<dbReference type="RefSeq" id="WP_058258481.1">
    <property type="nucleotide sequence ID" value="NZ_DUPS01000069.1"/>
</dbReference>
<accession>A0A0K8J7D3</accession>
<keyword evidence="1" id="KW-0812">Transmembrane</keyword>
<gene>
    <name evidence="2" type="ORF">SD1D_1672</name>
</gene>
<dbReference type="Pfam" id="PF11167">
    <property type="entry name" value="DUF2953"/>
    <property type="match status" value="1"/>
</dbReference>
<dbReference type="AlphaFoldDB" id="A0A0K8J7D3"/>
<organism evidence="2 3">
    <name type="scientific">Herbinix luporum</name>
    <dbReference type="NCBI Taxonomy" id="1679721"/>
    <lineage>
        <taxon>Bacteria</taxon>
        <taxon>Bacillati</taxon>
        <taxon>Bacillota</taxon>
        <taxon>Clostridia</taxon>
        <taxon>Lachnospirales</taxon>
        <taxon>Lachnospiraceae</taxon>
        <taxon>Herbinix</taxon>
    </lineage>
</organism>